<evidence type="ECO:0000313" key="1">
    <source>
        <dbReference type="EMBL" id="MBM7694820.1"/>
    </source>
</evidence>
<dbReference type="RefSeq" id="WP_204548353.1">
    <property type="nucleotide sequence ID" value="NZ_JAFBFI010000039.1"/>
</dbReference>
<protein>
    <submittedName>
        <fullName evidence="1">Uncharacterized protein</fullName>
    </submittedName>
</protein>
<gene>
    <name evidence="1" type="ORF">JOC77_004299</name>
</gene>
<name>A0ABS2QNT2_9BACI</name>
<reference evidence="1 2" key="1">
    <citation type="submission" date="2021-01" db="EMBL/GenBank/DDBJ databases">
        <title>Genomic Encyclopedia of Type Strains, Phase IV (KMG-IV): sequencing the most valuable type-strain genomes for metagenomic binning, comparative biology and taxonomic classification.</title>
        <authorList>
            <person name="Goeker M."/>
        </authorList>
    </citation>
    <scope>NUCLEOTIDE SEQUENCE [LARGE SCALE GENOMIC DNA]</scope>
    <source>
        <strain evidence="1 2">DSM 105482</strain>
    </source>
</reference>
<dbReference type="Proteomes" id="UP000823486">
    <property type="component" value="Unassembled WGS sequence"/>
</dbReference>
<proteinExistence type="predicted"/>
<keyword evidence="2" id="KW-1185">Reference proteome</keyword>
<sequence>MVQNFHKIYSCLEKSLHFQDWRQIIGDKRRRREELDSPRKWVQEHAIISPAGLAELETLQARPRFDAVLRVVNTFGWDIIIC</sequence>
<organism evidence="1 2">
    <name type="scientific">Peribacillus deserti</name>
    <dbReference type="NCBI Taxonomy" id="673318"/>
    <lineage>
        <taxon>Bacteria</taxon>
        <taxon>Bacillati</taxon>
        <taxon>Bacillota</taxon>
        <taxon>Bacilli</taxon>
        <taxon>Bacillales</taxon>
        <taxon>Bacillaceae</taxon>
        <taxon>Peribacillus</taxon>
    </lineage>
</organism>
<dbReference type="EMBL" id="JAFBFI010000039">
    <property type="protein sequence ID" value="MBM7694820.1"/>
    <property type="molecule type" value="Genomic_DNA"/>
</dbReference>
<evidence type="ECO:0000313" key="2">
    <source>
        <dbReference type="Proteomes" id="UP000823486"/>
    </source>
</evidence>
<accession>A0ABS2QNT2</accession>
<comment type="caution">
    <text evidence="1">The sequence shown here is derived from an EMBL/GenBank/DDBJ whole genome shotgun (WGS) entry which is preliminary data.</text>
</comment>